<evidence type="ECO:0000313" key="1">
    <source>
        <dbReference type="EMBL" id="KAG2180385.1"/>
    </source>
</evidence>
<comment type="caution">
    <text evidence="1">The sequence shown here is derived from an EMBL/GenBank/DDBJ whole genome shotgun (WGS) entry which is preliminary data.</text>
</comment>
<name>A0A8H7PUY8_9FUNG</name>
<organism evidence="1 2">
    <name type="scientific">Umbelopsis vinacea</name>
    <dbReference type="NCBI Taxonomy" id="44442"/>
    <lineage>
        <taxon>Eukaryota</taxon>
        <taxon>Fungi</taxon>
        <taxon>Fungi incertae sedis</taxon>
        <taxon>Mucoromycota</taxon>
        <taxon>Mucoromycotina</taxon>
        <taxon>Umbelopsidomycetes</taxon>
        <taxon>Umbelopsidales</taxon>
        <taxon>Umbelopsidaceae</taxon>
        <taxon>Umbelopsis</taxon>
    </lineage>
</organism>
<keyword evidence="2" id="KW-1185">Reference proteome</keyword>
<gene>
    <name evidence="1" type="ORF">INT44_003387</name>
</gene>
<dbReference type="AlphaFoldDB" id="A0A8H7PUY8"/>
<evidence type="ECO:0000313" key="2">
    <source>
        <dbReference type="Proteomes" id="UP000612746"/>
    </source>
</evidence>
<reference evidence="1" key="1">
    <citation type="submission" date="2020-12" db="EMBL/GenBank/DDBJ databases">
        <title>Metabolic potential, ecology and presence of endohyphal bacteria is reflected in genomic diversity of Mucoromycotina.</title>
        <authorList>
            <person name="Muszewska A."/>
            <person name="Okrasinska A."/>
            <person name="Steczkiewicz K."/>
            <person name="Drgas O."/>
            <person name="Orlowska M."/>
            <person name="Perlinska-Lenart U."/>
            <person name="Aleksandrzak-Piekarczyk T."/>
            <person name="Szatraj K."/>
            <person name="Zielenkiewicz U."/>
            <person name="Pilsyk S."/>
            <person name="Malc E."/>
            <person name="Mieczkowski P."/>
            <person name="Kruszewska J.S."/>
            <person name="Biernat P."/>
            <person name="Pawlowska J."/>
        </authorList>
    </citation>
    <scope>NUCLEOTIDE SEQUENCE</scope>
    <source>
        <strain evidence="1">WA0000051536</strain>
    </source>
</reference>
<accession>A0A8H7PUY8</accession>
<proteinExistence type="predicted"/>
<dbReference type="OrthoDB" id="2416695at2759"/>
<dbReference type="EMBL" id="JAEPRA010000009">
    <property type="protein sequence ID" value="KAG2180385.1"/>
    <property type="molecule type" value="Genomic_DNA"/>
</dbReference>
<dbReference type="Proteomes" id="UP000612746">
    <property type="component" value="Unassembled WGS sequence"/>
</dbReference>
<sequence length="255" mass="27829">MDFRHNSSRLSLHSDFLAGSHSETSRDFSVKPKLSLQAMKSIFQLPRKLSVRSLRSEASSKGVSRSNSLVTPLRRQTSLSDTATFDSGYFESSIGRSTSIYDKGSAAVVYRNTMSAVVDASLMTALDSIDNDPLRRTTTIDLSPYRMPIAPKTTAVQHNLSTVERGLDPLPSVDNILQTMPFVQRYKQNRSRPSPANHESISAPLIHKPIDLAAQVRAALGSAVSEADVEWEESQETSCNSMSASSTYAATIAVS</sequence>
<protein>
    <submittedName>
        <fullName evidence="1">Uncharacterized protein</fullName>
    </submittedName>
</protein>